<dbReference type="PANTHER" id="PTHR10544">
    <property type="entry name" value="60S RIBOSOMAL PROTEIN L28"/>
    <property type="match status" value="1"/>
</dbReference>
<gene>
    <name evidence="7" type="ORF">AB6A40_005244</name>
</gene>
<dbReference type="InterPro" id="IPR002672">
    <property type="entry name" value="Ribosomal_eL28"/>
</dbReference>
<evidence type="ECO:0000256" key="1">
    <source>
        <dbReference type="ARBA" id="ARBA00007926"/>
    </source>
</evidence>
<evidence type="ECO:0000259" key="6">
    <source>
        <dbReference type="Pfam" id="PF01778"/>
    </source>
</evidence>
<evidence type="ECO:0000256" key="3">
    <source>
        <dbReference type="ARBA" id="ARBA00023274"/>
    </source>
</evidence>
<organism evidence="7 8">
    <name type="scientific">Gnathostoma spinigerum</name>
    <dbReference type="NCBI Taxonomy" id="75299"/>
    <lineage>
        <taxon>Eukaryota</taxon>
        <taxon>Metazoa</taxon>
        <taxon>Ecdysozoa</taxon>
        <taxon>Nematoda</taxon>
        <taxon>Chromadorea</taxon>
        <taxon>Rhabditida</taxon>
        <taxon>Spirurina</taxon>
        <taxon>Gnathostomatomorpha</taxon>
        <taxon>Gnathostomatoidea</taxon>
        <taxon>Gnathostomatidae</taxon>
        <taxon>Gnathostoma</taxon>
    </lineage>
</organism>
<dbReference type="EMBL" id="JBGFUD010003282">
    <property type="protein sequence ID" value="MFH4978535.1"/>
    <property type="molecule type" value="Genomic_DNA"/>
</dbReference>
<evidence type="ECO:0000256" key="2">
    <source>
        <dbReference type="ARBA" id="ARBA00022980"/>
    </source>
</evidence>
<evidence type="ECO:0000256" key="4">
    <source>
        <dbReference type="ARBA" id="ARBA00035223"/>
    </source>
</evidence>
<dbReference type="InterPro" id="IPR029004">
    <property type="entry name" value="Ribosomal_eL28/Mak16"/>
</dbReference>
<keyword evidence="8" id="KW-1185">Reference proteome</keyword>
<evidence type="ECO:0000256" key="5">
    <source>
        <dbReference type="ARBA" id="ARBA00035330"/>
    </source>
</evidence>
<accession>A0ABD6EG03</accession>
<keyword evidence="3" id="KW-0687">Ribonucleoprotein</keyword>
<comment type="similarity">
    <text evidence="1">Belongs to the eukaryotic ribosomal protein eL28 family.</text>
</comment>
<reference evidence="7 8" key="1">
    <citation type="submission" date="2024-08" db="EMBL/GenBank/DDBJ databases">
        <title>Gnathostoma spinigerum genome.</title>
        <authorList>
            <person name="Gonzalez-Bertolin B."/>
            <person name="Monzon S."/>
            <person name="Zaballos A."/>
            <person name="Jimenez P."/>
            <person name="Dekumyoy P."/>
            <person name="Varona S."/>
            <person name="Cuesta I."/>
            <person name="Sumanam S."/>
            <person name="Adisakwattana P."/>
            <person name="Gasser R.B."/>
            <person name="Hernandez-Gonzalez A."/>
            <person name="Young N.D."/>
            <person name="Perteguer M.J."/>
        </authorList>
    </citation>
    <scope>NUCLEOTIDE SEQUENCE [LARGE SCALE GENOMIC DNA]</scope>
    <source>
        <strain evidence="7">AL3</strain>
        <tissue evidence="7">Liver</tissue>
    </source>
</reference>
<dbReference type="GO" id="GO:1990904">
    <property type="term" value="C:ribonucleoprotein complex"/>
    <property type="evidence" value="ECO:0007669"/>
    <property type="project" value="UniProtKB-KW"/>
</dbReference>
<feature type="domain" description="Ribosomal eL28/Mak16" evidence="6">
    <location>
        <begin position="8"/>
        <end position="123"/>
    </location>
</feature>
<dbReference type="Pfam" id="PF01778">
    <property type="entry name" value="Ribosomal_L28e"/>
    <property type="match status" value="1"/>
</dbReference>
<comment type="caution">
    <text evidence="7">The sequence shown here is derived from an EMBL/GenBank/DDBJ whole genome shotgun (WGS) entry which is preliminary data.</text>
</comment>
<dbReference type="GO" id="GO:0005840">
    <property type="term" value="C:ribosome"/>
    <property type="evidence" value="ECO:0007669"/>
    <property type="project" value="UniProtKB-KW"/>
</dbReference>
<sequence length="139" mass="15764">MASVPVDLQWQIIRKNSCFIRRQRGIPKHFSTEKFNLKGVNSIKYNGLINKRGVNIEPAADGKGITVTVKVKDQTTKPARSTATSVLTKDSRRCLKSVKNIVKTYDSRHVRLAQLRASQLLRSLKPGGRRNRRMHKVEA</sequence>
<protein>
    <recommendedName>
        <fullName evidence="4">Large ribosomal subunit protein eL28</fullName>
    </recommendedName>
    <alternativeName>
        <fullName evidence="5">60S ribosomal protein L28</fullName>
    </alternativeName>
</protein>
<dbReference type="Proteomes" id="UP001608902">
    <property type="component" value="Unassembled WGS sequence"/>
</dbReference>
<dbReference type="AlphaFoldDB" id="A0ABD6EG03"/>
<evidence type="ECO:0000313" key="7">
    <source>
        <dbReference type="EMBL" id="MFH4978535.1"/>
    </source>
</evidence>
<evidence type="ECO:0000313" key="8">
    <source>
        <dbReference type="Proteomes" id="UP001608902"/>
    </source>
</evidence>
<proteinExistence type="inferred from homology"/>
<keyword evidence="2" id="KW-0689">Ribosomal protein</keyword>
<dbReference type="Gene3D" id="3.30.390.110">
    <property type="match status" value="1"/>
</dbReference>
<name>A0ABD6EG03_9BILA</name>